<dbReference type="InterPro" id="IPR036513">
    <property type="entry name" value="STAS_dom_sf"/>
</dbReference>
<proteinExistence type="inferred from homology"/>
<dbReference type="Gene3D" id="3.30.750.24">
    <property type="entry name" value="STAS domain"/>
    <property type="match status" value="1"/>
</dbReference>
<dbReference type="InterPro" id="IPR002645">
    <property type="entry name" value="STAS_dom"/>
</dbReference>
<organism evidence="4 5">
    <name type="scientific">Candidatus Atelocyanobacterium thalassa isolate SIO64986</name>
    <dbReference type="NCBI Taxonomy" id="1527444"/>
    <lineage>
        <taxon>Bacteria</taxon>
        <taxon>Bacillati</taxon>
        <taxon>Cyanobacteriota</taxon>
        <taxon>Cyanophyceae</taxon>
        <taxon>Oscillatoriophycideae</taxon>
        <taxon>Chroococcales</taxon>
        <taxon>Aphanothecaceae</taxon>
        <taxon>Candidatus Atelocyanobacterium</taxon>
        <taxon>Candidatus Atelocyanobacterium thalassae</taxon>
    </lineage>
</organism>
<dbReference type="eggNOG" id="COG1366">
    <property type="taxonomic scope" value="Bacteria"/>
</dbReference>
<evidence type="ECO:0000313" key="4">
    <source>
        <dbReference type="EMBL" id="KFF41054.1"/>
    </source>
</evidence>
<dbReference type="SUPFAM" id="SSF52091">
    <property type="entry name" value="SpoIIaa-like"/>
    <property type="match status" value="1"/>
</dbReference>
<sequence>MIGNHLIHLETAVFEPNGYITSNNVSDFQKELNSFISNSVCKKFLVDMRQVEFIDSTGLIAIVSAFRLAQRLNKKLSVCSLSPSVRIIFELTQLDQALEIYDDRQVYIHQTREAVGSELFKY</sequence>
<dbReference type="STRING" id="1527444.ucyna2_01121"/>
<dbReference type="AlphaFoldDB" id="A0A086CFU0"/>
<evidence type="ECO:0000256" key="1">
    <source>
        <dbReference type="ARBA" id="ARBA00009013"/>
    </source>
</evidence>
<dbReference type="InterPro" id="IPR003658">
    <property type="entry name" value="Anti-sigma_ant"/>
</dbReference>
<reference evidence="4 5" key="1">
    <citation type="submission" date="2014-08" db="EMBL/GenBank/DDBJ databases">
        <title>Comparative genomics reveals surprising divergence of two closely related strains of uncultivated UCYN-A cyanobacteria.</title>
        <authorList>
            <person name="Bombar D."/>
            <person name="Heller P."/>
            <person name="Sanchez-Baracaldo P."/>
            <person name="Carter B.J."/>
            <person name="Zert J.P."/>
        </authorList>
    </citation>
    <scope>NUCLEOTIDE SEQUENCE [LARGE SCALE GENOMIC DNA]</scope>
</reference>
<dbReference type="PATRIC" id="fig|1527444.3.peg.1069"/>
<dbReference type="PROSITE" id="PS50801">
    <property type="entry name" value="STAS"/>
    <property type="match status" value="1"/>
</dbReference>
<dbReference type="PANTHER" id="PTHR33495:SF2">
    <property type="entry name" value="ANTI-SIGMA FACTOR ANTAGONIST TM_1081-RELATED"/>
    <property type="match status" value="1"/>
</dbReference>
<evidence type="ECO:0000259" key="3">
    <source>
        <dbReference type="PROSITE" id="PS50801"/>
    </source>
</evidence>
<comment type="caution">
    <text evidence="4">The sequence shown here is derived from an EMBL/GenBank/DDBJ whole genome shotgun (WGS) entry which is preliminary data.</text>
</comment>
<dbReference type="GO" id="GO:0043856">
    <property type="term" value="F:anti-sigma factor antagonist activity"/>
    <property type="evidence" value="ECO:0007669"/>
    <property type="project" value="InterPro"/>
</dbReference>
<evidence type="ECO:0000256" key="2">
    <source>
        <dbReference type="RuleBase" id="RU003749"/>
    </source>
</evidence>
<dbReference type="EMBL" id="JPSP01000015">
    <property type="protein sequence ID" value="KFF41054.1"/>
    <property type="molecule type" value="Genomic_DNA"/>
</dbReference>
<name>A0A086CFU0_9CHRO</name>
<dbReference type="CDD" id="cd07043">
    <property type="entry name" value="STAS_anti-anti-sigma_factors"/>
    <property type="match status" value="1"/>
</dbReference>
<dbReference type="PANTHER" id="PTHR33495">
    <property type="entry name" value="ANTI-SIGMA FACTOR ANTAGONIST TM_1081-RELATED-RELATED"/>
    <property type="match status" value="1"/>
</dbReference>
<accession>A0A086CFU0</accession>
<evidence type="ECO:0000313" key="5">
    <source>
        <dbReference type="Proteomes" id="UP000028922"/>
    </source>
</evidence>
<protein>
    <recommendedName>
        <fullName evidence="2">Anti-sigma factor antagonist</fullName>
    </recommendedName>
</protein>
<dbReference type="Proteomes" id="UP000028922">
    <property type="component" value="Unassembled WGS sequence"/>
</dbReference>
<gene>
    <name evidence="4" type="ORF">ucyna2_01121</name>
</gene>
<dbReference type="Pfam" id="PF01740">
    <property type="entry name" value="STAS"/>
    <property type="match status" value="1"/>
</dbReference>
<comment type="similarity">
    <text evidence="1 2">Belongs to the anti-sigma-factor antagonist family.</text>
</comment>
<dbReference type="NCBIfam" id="TIGR00377">
    <property type="entry name" value="ant_ant_sig"/>
    <property type="match status" value="1"/>
</dbReference>
<feature type="domain" description="STAS" evidence="3">
    <location>
        <begin position="13"/>
        <end position="118"/>
    </location>
</feature>